<evidence type="ECO:0000313" key="3">
    <source>
        <dbReference type="EMBL" id="MFJ2821594.1"/>
    </source>
</evidence>
<accession>A0ABW8EED4</accession>
<evidence type="ECO:0000256" key="1">
    <source>
        <dbReference type="SAM" id="MobiDB-lite"/>
    </source>
</evidence>
<evidence type="ECO:0000313" key="4">
    <source>
        <dbReference type="Proteomes" id="UP001617351"/>
    </source>
</evidence>
<proteinExistence type="predicted"/>
<keyword evidence="4" id="KW-1185">Reference proteome</keyword>
<feature type="domain" description="Cysteine-rich CPCC" evidence="2">
    <location>
        <begin position="6"/>
        <end position="80"/>
    </location>
</feature>
<feature type="compositionally biased region" description="Pro residues" evidence="1">
    <location>
        <begin position="75"/>
        <end position="89"/>
    </location>
</feature>
<feature type="region of interest" description="Disordered" evidence="1">
    <location>
        <begin position="70"/>
        <end position="99"/>
    </location>
</feature>
<dbReference type="EMBL" id="JBIUYY010000004">
    <property type="protein sequence ID" value="MFJ2821594.1"/>
    <property type="molecule type" value="Genomic_DNA"/>
</dbReference>
<dbReference type="Pfam" id="PF14206">
    <property type="entry name" value="Cys_rich_CPCC"/>
    <property type="match status" value="1"/>
</dbReference>
<organism evidence="3 4">
    <name type="scientific">Streptomyces toxytricini</name>
    <name type="common">Actinomyces toxytricini</name>
    <dbReference type="NCBI Taxonomy" id="67369"/>
    <lineage>
        <taxon>Bacteria</taxon>
        <taxon>Bacillati</taxon>
        <taxon>Actinomycetota</taxon>
        <taxon>Actinomycetes</taxon>
        <taxon>Kitasatosporales</taxon>
        <taxon>Streptomycetaceae</taxon>
        <taxon>Streptomyces</taxon>
    </lineage>
</organism>
<gene>
    <name evidence="3" type="ORF">ACIO7M_10810</name>
</gene>
<dbReference type="InterPro" id="IPR025983">
    <property type="entry name" value="Cys_rich_CPCC"/>
</dbReference>
<sequence>MTRGAFPCIVCRSLTVEVRGYHEICPVCGWQDDGGDYRDPDRYVGGPNHVTLREARENYAAFGASERRRVGRVRPPLPEEAPPPEPPAQDTPVQAPGWLGFVADPGPVREVFGAQPVPELDGVTVREFTWQAGPEPELLIRFDLPVHPAGPPGPWRASGFDAVQVELRLLGAEGAFEAARDGEPVGRITLGAGAVSPIAVSVEAERFRARVNAGAAHVHRVTAYRRS</sequence>
<evidence type="ECO:0000259" key="2">
    <source>
        <dbReference type="Pfam" id="PF14206"/>
    </source>
</evidence>
<dbReference type="Proteomes" id="UP001617351">
    <property type="component" value="Unassembled WGS sequence"/>
</dbReference>
<comment type="caution">
    <text evidence="3">The sequence shown here is derived from an EMBL/GenBank/DDBJ whole genome shotgun (WGS) entry which is preliminary data.</text>
</comment>
<name>A0ABW8EED4_STRT5</name>
<reference evidence="3 4" key="1">
    <citation type="submission" date="2024-10" db="EMBL/GenBank/DDBJ databases">
        <title>The Natural Products Discovery Center: Release of the First 8490 Sequenced Strains for Exploring Actinobacteria Biosynthetic Diversity.</title>
        <authorList>
            <person name="Kalkreuter E."/>
            <person name="Kautsar S.A."/>
            <person name="Yang D."/>
            <person name="Bader C.D."/>
            <person name="Teijaro C.N."/>
            <person name="Fluegel L."/>
            <person name="Davis C.M."/>
            <person name="Simpson J.R."/>
            <person name="Lauterbach L."/>
            <person name="Steele A.D."/>
            <person name="Gui C."/>
            <person name="Meng S."/>
            <person name="Li G."/>
            <person name="Viehrig K."/>
            <person name="Ye F."/>
            <person name="Su P."/>
            <person name="Kiefer A.F."/>
            <person name="Nichols A."/>
            <person name="Cepeda A.J."/>
            <person name="Yan W."/>
            <person name="Fan B."/>
            <person name="Jiang Y."/>
            <person name="Adhikari A."/>
            <person name="Zheng C.-J."/>
            <person name="Schuster L."/>
            <person name="Cowan T.M."/>
            <person name="Smanski M.J."/>
            <person name="Chevrette M.G."/>
            <person name="De Carvalho L.P.S."/>
            <person name="Shen B."/>
        </authorList>
    </citation>
    <scope>NUCLEOTIDE SEQUENCE [LARGE SCALE GENOMIC DNA]</scope>
    <source>
        <strain evidence="3 4">NPDC087220</strain>
    </source>
</reference>
<protein>
    <submittedName>
        <fullName evidence="3">CPCC family cysteine-rich protein</fullName>
    </submittedName>
</protein>
<dbReference type="RefSeq" id="WP_402379629.1">
    <property type="nucleotide sequence ID" value="NZ_JBIUYY010000004.1"/>
</dbReference>